<gene>
    <name evidence="7" type="ORF">A8806_11024</name>
</gene>
<feature type="transmembrane region" description="Helical" evidence="6">
    <location>
        <begin position="136"/>
        <end position="158"/>
    </location>
</feature>
<sequence>MGNEKEKTNVLNDYATSSVPEERTYNWLSMGLIWAGVGINLGMIVIGGALGNGLSFKQAVAAAFIGGIVLAIVTGVCGVIGAHTHLSTAMISSFTFGKAAIVIIALIQAFGSYGWFGVQLGLFGETVSTTVKMATGVLLPTFLCVIVGGILMILTSTFGYKSLDLLSKIAVPLLIILLVASVIKVMQGYSMGEIVEFQAAGQAITVGYGISSAIASFIVGAVVAPDVSRYAKSAKDTILAAIFAFAIVVPVMLVVGCLMAQVTGTSDIIEIMLRLGWGFAALLVLMLAQWTSNDNNLYCAALGFAVVFKKLKKYQITIISGVIGILLALTGIAQNITGFLNYLGVLIPPMGGVLASDYYFFHKARYKEELAGEVKNIETPACVAWVVGSAISFITTYTAVRLTTVPSIDGMLAAFLVHFIWTKLIEKNK</sequence>
<feature type="transmembrane region" description="Helical" evidence="6">
    <location>
        <begin position="60"/>
        <end position="82"/>
    </location>
</feature>
<keyword evidence="8" id="KW-1185">Reference proteome</keyword>
<dbReference type="PANTHER" id="PTHR30569:SF0">
    <property type="entry name" value="CYTOSINE PERMEASE"/>
    <property type="match status" value="1"/>
</dbReference>
<dbReference type="InterPro" id="IPR030191">
    <property type="entry name" value="CodB"/>
</dbReference>
<dbReference type="RefSeq" id="WP_109732218.1">
    <property type="nucleotide sequence ID" value="NZ_BAAACK010000029.1"/>
</dbReference>
<feature type="transmembrane region" description="Helical" evidence="6">
    <location>
        <begin position="268"/>
        <end position="288"/>
    </location>
</feature>
<dbReference type="InterPro" id="IPR001248">
    <property type="entry name" value="Pur-cyt_permease"/>
</dbReference>
<feature type="transmembrane region" description="Helical" evidence="6">
    <location>
        <begin position="32"/>
        <end position="54"/>
    </location>
</feature>
<evidence type="ECO:0000256" key="4">
    <source>
        <dbReference type="ARBA" id="ARBA00022989"/>
    </source>
</evidence>
<keyword evidence="4 6" id="KW-1133">Transmembrane helix</keyword>
<dbReference type="GO" id="GO:0005886">
    <property type="term" value="C:plasma membrane"/>
    <property type="evidence" value="ECO:0007669"/>
    <property type="project" value="TreeGrafter"/>
</dbReference>
<dbReference type="PANTHER" id="PTHR30569">
    <property type="entry name" value="CYTOSINE TRANSPORTER CODB"/>
    <property type="match status" value="1"/>
</dbReference>
<dbReference type="Pfam" id="PF02133">
    <property type="entry name" value="Transp_cyt_pur"/>
    <property type="match status" value="1"/>
</dbReference>
<keyword evidence="5 6" id="KW-0472">Membrane</keyword>
<keyword evidence="3 6" id="KW-0812">Transmembrane</keyword>
<feature type="transmembrane region" description="Helical" evidence="6">
    <location>
        <begin position="339"/>
        <end position="361"/>
    </location>
</feature>
<evidence type="ECO:0000256" key="1">
    <source>
        <dbReference type="ARBA" id="ARBA00004141"/>
    </source>
</evidence>
<comment type="subcellular location">
    <subcellularLocation>
        <location evidence="1">Membrane</location>
        <topology evidence="1">Multi-pass membrane protein</topology>
    </subcellularLocation>
</comment>
<dbReference type="GO" id="GO:0015209">
    <property type="term" value="F:cytosine transmembrane transporter activity"/>
    <property type="evidence" value="ECO:0007669"/>
    <property type="project" value="InterPro"/>
</dbReference>
<feature type="transmembrane region" description="Helical" evidence="6">
    <location>
        <begin position="94"/>
        <end position="116"/>
    </location>
</feature>
<organism evidence="7 8">
    <name type="scientific">Faecalicatena orotica</name>
    <dbReference type="NCBI Taxonomy" id="1544"/>
    <lineage>
        <taxon>Bacteria</taxon>
        <taxon>Bacillati</taxon>
        <taxon>Bacillota</taxon>
        <taxon>Clostridia</taxon>
        <taxon>Lachnospirales</taxon>
        <taxon>Lachnospiraceae</taxon>
        <taxon>Faecalicatena</taxon>
    </lineage>
</organism>
<dbReference type="Proteomes" id="UP000245845">
    <property type="component" value="Unassembled WGS sequence"/>
</dbReference>
<accession>A0A2Y9BG06</accession>
<feature type="transmembrane region" description="Helical" evidence="6">
    <location>
        <begin position="314"/>
        <end position="333"/>
    </location>
</feature>
<feature type="transmembrane region" description="Helical" evidence="6">
    <location>
        <begin position="237"/>
        <end position="262"/>
    </location>
</feature>
<proteinExistence type="inferred from homology"/>
<comment type="caution">
    <text evidence="7">The sequence shown here is derived from an EMBL/GenBank/DDBJ whole genome shotgun (WGS) entry which is preliminary data.</text>
</comment>
<feature type="transmembrane region" description="Helical" evidence="6">
    <location>
        <begin position="203"/>
        <end position="225"/>
    </location>
</feature>
<feature type="transmembrane region" description="Helical" evidence="6">
    <location>
        <begin position="165"/>
        <end position="183"/>
    </location>
</feature>
<dbReference type="AlphaFoldDB" id="A0A2Y9BG06"/>
<reference evidence="7 8" key="1">
    <citation type="submission" date="2018-05" db="EMBL/GenBank/DDBJ databases">
        <title>The Hungate 1000. A catalogue of reference genomes from the rumen microbiome.</title>
        <authorList>
            <person name="Kelly W."/>
        </authorList>
    </citation>
    <scope>NUCLEOTIDE SEQUENCE [LARGE SCALE GENOMIC DNA]</scope>
    <source>
        <strain evidence="7 8">NLAE-zl-C242</strain>
    </source>
</reference>
<dbReference type="CDD" id="cd11484">
    <property type="entry name" value="SLC-NCS1sbd_CobB-like"/>
    <property type="match status" value="1"/>
</dbReference>
<evidence type="ECO:0000256" key="6">
    <source>
        <dbReference type="SAM" id="Phobius"/>
    </source>
</evidence>
<dbReference type="Gene3D" id="1.10.4160.10">
    <property type="entry name" value="Hydantoin permease"/>
    <property type="match status" value="1"/>
</dbReference>
<evidence type="ECO:0000256" key="2">
    <source>
        <dbReference type="ARBA" id="ARBA00008974"/>
    </source>
</evidence>
<evidence type="ECO:0000256" key="3">
    <source>
        <dbReference type="ARBA" id="ARBA00022692"/>
    </source>
</evidence>
<feature type="transmembrane region" description="Helical" evidence="6">
    <location>
        <begin position="406"/>
        <end position="425"/>
    </location>
</feature>
<name>A0A2Y9BG06_9FIRM</name>
<dbReference type="OrthoDB" id="9787279at2"/>
<protein>
    <submittedName>
        <fullName evidence="7">Cytosine permease</fullName>
    </submittedName>
</protein>
<comment type="similarity">
    <text evidence="2">Belongs to the purine-cytosine permease (2.A.39) family.</text>
</comment>
<evidence type="ECO:0000256" key="5">
    <source>
        <dbReference type="ARBA" id="ARBA00023136"/>
    </source>
</evidence>
<evidence type="ECO:0000313" key="7">
    <source>
        <dbReference type="EMBL" id="PWJ27851.1"/>
    </source>
</evidence>
<dbReference type="EMBL" id="QGDL01000010">
    <property type="protein sequence ID" value="PWJ27851.1"/>
    <property type="molecule type" value="Genomic_DNA"/>
</dbReference>
<evidence type="ECO:0000313" key="8">
    <source>
        <dbReference type="Proteomes" id="UP000245845"/>
    </source>
</evidence>